<accession>L0RZM2</accession>
<feature type="coiled-coil region" evidence="1">
    <location>
        <begin position="48"/>
        <end position="82"/>
    </location>
</feature>
<protein>
    <recommendedName>
        <fullName evidence="5">N-terminal domain of peptidoglycan hydrolase CwlO-containing protein</fullName>
    </recommendedName>
</protein>
<evidence type="ECO:0000256" key="1">
    <source>
        <dbReference type="SAM" id="Coils"/>
    </source>
</evidence>
<keyword evidence="2" id="KW-0812">Transmembrane</keyword>
<evidence type="ECO:0000313" key="3">
    <source>
        <dbReference type="EMBL" id="CCP25068.1"/>
    </source>
</evidence>
<keyword evidence="1" id="KW-0175">Coiled coil</keyword>
<evidence type="ECO:0000313" key="4">
    <source>
        <dbReference type="Proteomes" id="UP000010802"/>
    </source>
</evidence>
<dbReference type="eggNOG" id="COG3883">
    <property type="taxonomic scope" value="Bacteria"/>
</dbReference>
<feature type="transmembrane region" description="Helical" evidence="2">
    <location>
        <begin position="6"/>
        <end position="25"/>
    </location>
</feature>
<sequence>MQISKWHIFLIVIIFFLNLIFVDIVPGAQISETEQQLIEEILTLDARVLSLKKEVEKLSVQNQELKKELEIKQKELSSLNSSFNKRQEELSRWIVFSFKGGVGNLFAVLIGADDLGDFFRRFDNVMFFMEYYNNIILETKALITQCRQEENDIMEKQREIQSLEKQAELALEKITQTISEKQKELQRARIILKDTEFLEEISKDWQKSLPSLDYLLTNLSSLPWSSLSPDNLKINYFAMTARAEFFDTSVTRILLSKDENLKDVYFSFNSEGITVAEKKPDSDAPTYSITCGIQLTEKQKIKFIPKRLEFSGVILPAKVIEELMADYDMTFTPPPLPYDLKITSVNTGDGKLIINFKK</sequence>
<dbReference type="OrthoDB" id="1723379at2"/>
<evidence type="ECO:0008006" key="5">
    <source>
        <dbReference type="Google" id="ProtNLM"/>
    </source>
</evidence>
<dbReference type="PATRIC" id="fig|1209989.3.peg.408"/>
<keyword evidence="2" id="KW-0472">Membrane</keyword>
<dbReference type="HOGENOM" id="CLU_764904_0_0_9"/>
<organism evidence="3 4">
    <name type="scientific">Tepidanaerobacter acetatoxydans (strain DSM 21804 / JCM 16047 / Re1)</name>
    <dbReference type="NCBI Taxonomy" id="1209989"/>
    <lineage>
        <taxon>Bacteria</taxon>
        <taxon>Bacillati</taxon>
        <taxon>Bacillota</taxon>
        <taxon>Clostridia</taxon>
        <taxon>Thermosediminibacterales</taxon>
        <taxon>Tepidanaerobacteraceae</taxon>
        <taxon>Tepidanaerobacter</taxon>
    </lineage>
</organism>
<dbReference type="Gene3D" id="6.10.250.3150">
    <property type="match status" value="1"/>
</dbReference>
<keyword evidence="4" id="KW-1185">Reference proteome</keyword>
<keyword evidence="2" id="KW-1133">Transmembrane helix</keyword>
<feature type="coiled-coil region" evidence="1">
    <location>
        <begin position="146"/>
        <end position="191"/>
    </location>
</feature>
<evidence type="ECO:0000256" key="2">
    <source>
        <dbReference type="SAM" id="Phobius"/>
    </source>
</evidence>
<dbReference type="KEGG" id="tep:TepRe1_0350"/>
<accession>F4LU27</accession>
<name>F4LU27_TEPAE</name>
<dbReference type="STRING" id="1209989.TepRe1_0350"/>
<reference evidence="4" key="1">
    <citation type="journal article" date="2013" name="Genome Announc.">
        <title>First genome sequence of a syntrophic acetate-oxidizing bacterium, Tepidanaerobacter acetatoxydans strain Re1.</title>
        <authorList>
            <person name="Manzoor S."/>
            <person name="Bongcam-Rudloff E."/>
            <person name="Schnurer A."/>
            <person name="Muller B."/>
        </authorList>
    </citation>
    <scope>NUCLEOTIDE SEQUENCE [LARGE SCALE GENOMIC DNA]</scope>
    <source>
        <strain evidence="4">Re1</strain>
    </source>
</reference>
<gene>
    <name evidence="3" type="ordered locus">TEPIRE1_0388</name>
</gene>
<dbReference type="RefSeq" id="WP_013777476.1">
    <property type="nucleotide sequence ID" value="NC_019954.2"/>
</dbReference>
<dbReference type="Proteomes" id="UP000010802">
    <property type="component" value="Chromosome"/>
</dbReference>
<dbReference type="KEGG" id="tae:TepiRe1_0388"/>
<proteinExistence type="predicted"/>
<dbReference type="EMBL" id="HF563609">
    <property type="protein sequence ID" value="CCP25068.1"/>
    <property type="molecule type" value="Genomic_DNA"/>
</dbReference>
<dbReference type="AlphaFoldDB" id="F4LU27"/>